<comment type="subcellular location">
    <subcellularLocation>
        <location evidence="1">Nucleus</location>
    </subcellularLocation>
</comment>
<dbReference type="InterPro" id="IPR036397">
    <property type="entry name" value="RNaseH_sf"/>
</dbReference>
<dbReference type="PANTHER" id="PTHR12801">
    <property type="entry name" value="RNA EXONUCLEASE REXO1 / RECO3 FAMILY MEMBER-RELATED"/>
    <property type="match status" value="1"/>
</dbReference>
<evidence type="ECO:0000313" key="8">
    <source>
        <dbReference type="EMBL" id="CAD8826635.1"/>
    </source>
</evidence>
<proteinExistence type="inferred from homology"/>
<dbReference type="PANTHER" id="PTHR12801:SF115">
    <property type="entry name" value="FI18136P1-RELATED"/>
    <property type="match status" value="1"/>
</dbReference>
<evidence type="ECO:0000256" key="2">
    <source>
        <dbReference type="ARBA" id="ARBA00006357"/>
    </source>
</evidence>
<organism evidence="8">
    <name type="scientific">Noctiluca scintillans</name>
    <name type="common">Sea sparkle</name>
    <name type="synonym">Red tide dinoflagellate</name>
    <dbReference type="NCBI Taxonomy" id="2966"/>
    <lineage>
        <taxon>Eukaryota</taxon>
        <taxon>Sar</taxon>
        <taxon>Alveolata</taxon>
        <taxon>Dinophyceae</taxon>
        <taxon>Noctilucales</taxon>
        <taxon>Noctilucaceae</taxon>
        <taxon>Noctiluca</taxon>
    </lineage>
</organism>
<reference evidence="8" key="1">
    <citation type="submission" date="2021-01" db="EMBL/GenBank/DDBJ databases">
        <authorList>
            <person name="Corre E."/>
            <person name="Pelletier E."/>
            <person name="Niang G."/>
            <person name="Scheremetjew M."/>
            <person name="Finn R."/>
            <person name="Kale V."/>
            <person name="Holt S."/>
            <person name="Cochrane G."/>
            <person name="Meng A."/>
            <person name="Brown T."/>
            <person name="Cohen L."/>
        </authorList>
    </citation>
    <scope>NUCLEOTIDE SEQUENCE</scope>
</reference>
<dbReference type="InterPro" id="IPR047021">
    <property type="entry name" value="REXO1/3/4-like"/>
</dbReference>
<evidence type="ECO:0000256" key="5">
    <source>
        <dbReference type="ARBA" id="ARBA00023242"/>
    </source>
</evidence>
<dbReference type="EMBL" id="HBFQ01001446">
    <property type="protein sequence ID" value="CAD8826635.1"/>
    <property type="molecule type" value="Transcribed_RNA"/>
</dbReference>
<dbReference type="CDD" id="cd00590">
    <property type="entry name" value="RRM_SF"/>
    <property type="match status" value="1"/>
</dbReference>
<evidence type="ECO:0000259" key="7">
    <source>
        <dbReference type="PROSITE" id="PS50102"/>
    </source>
</evidence>
<sequence>MATHLMYEWDPATGQTVGTEIPNGIFASVGNVETARPRTRLNAEDKEKVREFVMQATSHEELEEIEQLVSRLHQRDALPNRFSPPPVWAGAPVHELPTHAGGFAMHTQLPGPIDLTSTASAQSAPVAETLPPGARKLTQTGLQKVRRAIETASSLDELAKLDDALATGDTPLLQRELSLNAEDLDDESVDDEYDPFEDFTVQEEVVAPAIVEVPPASHASPSVPSAKRSLGGLLGDYHDEVDSDPEPDVPAMPAKRQKPSLAPGWAWLAYRTQRHEDFHLPTAGRTADVSVDAPNVVSLGVSFIYVGNAEQGFDARRVARVAAVSADGSPLLDLMVRSAAVLDARTHLTGLTRQAVEEAEFDLPAVQEKLLGLIGPQTLLLGYRLSSALEALGLSHSQLVDVSLLFGVESRRHQFHSVHYLAERVLGTGSGDKKAADALEVAQMVARLAQHEANQMTPTPPFPPRRGCGEELLVRHIPHAWRERVQEHLGEFCPGASLREVHWTLSETDPTDWRGEAVLAFDGEALRDRCFELLRSLVDIHVQWEDAPNAPPLGAFLTEQALLKAFSRFGVVLSARLPRKPTGEPQNFAFVSFLSSEDAEAVGRRVEVQLTPTWTLRLKTRMAKQAADKRVGVRADRDFMDWVHVLKP</sequence>
<keyword evidence="6" id="KW-0694">RNA-binding</keyword>
<dbReference type="Gene3D" id="3.30.420.10">
    <property type="entry name" value="Ribonuclease H-like superfamily/Ribonuclease H"/>
    <property type="match status" value="1"/>
</dbReference>
<dbReference type="InterPro" id="IPR035979">
    <property type="entry name" value="RBD_domain_sf"/>
</dbReference>
<feature type="domain" description="RRM" evidence="7">
    <location>
        <begin position="549"/>
        <end position="613"/>
    </location>
</feature>
<dbReference type="InterPro" id="IPR012677">
    <property type="entry name" value="Nucleotide-bd_a/b_plait_sf"/>
</dbReference>
<keyword evidence="4" id="KW-0378">Hydrolase</keyword>
<dbReference type="InterPro" id="IPR013520">
    <property type="entry name" value="Ribonucl_H"/>
</dbReference>
<name>A0A7S0ZNA3_NOCSC</name>
<evidence type="ECO:0000256" key="1">
    <source>
        <dbReference type="ARBA" id="ARBA00004123"/>
    </source>
</evidence>
<dbReference type="Gene3D" id="3.30.70.330">
    <property type="match status" value="1"/>
</dbReference>
<evidence type="ECO:0000256" key="4">
    <source>
        <dbReference type="ARBA" id="ARBA00022801"/>
    </source>
</evidence>
<keyword evidence="5" id="KW-0539">Nucleus</keyword>
<dbReference type="GO" id="GO:0004527">
    <property type="term" value="F:exonuclease activity"/>
    <property type="evidence" value="ECO:0007669"/>
    <property type="project" value="InterPro"/>
</dbReference>
<dbReference type="PROSITE" id="PS50102">
    <property type="entry name" value="RRM"/>
    <property type="match status" value="1"/>
</dbReference>
<accession>A0A7S0ZNA3</accession>
<dbReference type="GO" id="GO:0003723">
    <property type="term" value="F:RNA binding"/>
    <property type="evidence" value="ECO:0007669"/>
    <property type="project" value="UniProtKB-UniRule"/>
</dbReference>
<dbReference type="InterPro" id="IPR000504">
    <property type="entry name" value="RRM_dom"/>
</dbReference>
<dbReference type="AlphaFoldDB" id="A0A7S0ZNA3"/>
<evidence type="ECO:0000256" key="6">
    <source>
        <dbReference type="PROSITE-ProRule" id="PRU00176"/>
    </source>
</evidence>
<protein>
    <recommendedName>
        <fullName evidence="7">RRM domain-containing protein</fullName>
    </recommendedName>
</protein>
<dbReference type="GO" id="GO:0005634">
    <property type="term" value="C:nucleus"/>
    <property type="evidence" value="ECO:0007669"/>
    <property type="project" value="UniProtKB-SubCell"/>
</dbReference>
<dbReference type="SUPFAM" id="SSF54928">
    <property type="entry name" value="RNA-binding domain, RBD"/>
    <property type="match status" value="1"/>
</dbReference>
<comment type="similarity">
    <text evidence="2">Belongs to the REXO1/REXO3 family.</text>
</comment>
<dbReference type="SMART" id="SM00479">
    <property type="entry name" value="EXOIII"/>
    <property type="match status" value="1"/>
</dbReference>
<gene>
    <name evidence="8" type="ORF">NSCI0253_LOCUS981</name>
</gene>
<keyword evidence="3" id="KW-0540">Nuclease</keyword>
<evidence type="ECO:0000256" key="3">
    <source>
        <dbReference type="ARBA" id="ARBA00022722"/>
    </source>
</evidence>
<dbReference type="Pfam" id="PF00076">
    <property type="entry name" value="RRM_1"/>
    <property type="match status" value="1"/>
</dbReference>